<dbReference type="AlphaFoldDB" id="A0A1X6YBX7"/>
<dbReference type="OrthoDB" id="7871639at2"/>
<keyword evidence="3" id="KW-1185">Reference proteome</keyword>
<feature type="region of interest" description="Disordered" evidence="1">
    <location>
        <begin position="30"/>
        <end position="66"/>
    </location>
</feature>
<evidence type="ECO:0000313" key="2">
    <source>
        <dbReference type="EMBL" id="SLN15994.1"/>
    </source>
</evidence>
<reference evidence="3" key="1">
    <citation type="submission" date="2017-03" db="EMBL/GenBank/DDBJ databases">
        <authorList>
            <person name="Rodrigo-Torres L."/>
            <person name="Arahal R.D."/>
            <person name="Lucena T."/>
        </authorList>
    </citation>
    <scope>NUCLEOTIDE SEQUENCE [LARGE SCALE GENOMIC DNA]</scope>
    <source>
        <strain evidence="3">CECT 8370</strain>
    </source>
</reference>
<dbReference type="RefSeq" id="WP_085825432.1">
    <property type="nucleotide sequence ID" value="NZ_FWFJ01000002.1"/>
</dbReference>
<accession>A0A1X6YBX7</accession>
<dbReference type="Proteomes" id="UP000194012">
    <property type="component" value="Unassembled WGS sequence"/>
</dbReference>
<feature type="compositionally biased region" description="Polar residues" evidence="1">
    <location>
        <begin position="38"/>
        <end position="66"/>
    </location>
</feature>
<dbReference type="EMBL" id="FWFJ01000002">
    <property type="protein sequence ID" value="SLN15994.1"/>
    <property type="molecule type" value="Genomic_DNA"/>
</dbReference>
<evidence type="ECO:0008006" key="4">
    <source>
        <dbReference type="Google" id="ProtNLM"/>
    </source>
</evidence>
<organism evidence="2 3">
    <name type="scientific">Roseovarius gaetbuli</name>
    <dbReference type="NCBI Taxonomy" id="1356575"/>
    <lineage>
        <taxon>Bacteria</taxon>
        <taxon>Pseudomonadati</taxon>
        <taxon>Pseudomonadota</taxon>
        <taxon>Alphaproteobacteria</taxon>
        <taxon>Rhodobacterales</taxon>
        <taxon>Roseobacteraceae</taxon>
        <taxon>Roseovarius</taxon>
    </lineage>
</organism>
<proteinExistence type="predicted"/>
<dbReference type="PROSITE" id="PS51257">
    <property type="entry name" value="PROKAR_LIPOPROTEIN"/>
    <property type="match status" value="1"/>
</dbReference>
<gene>
    <name evidence="2" type="ORF">ROG8370_00435</name>
</gene>
<evidence type="ECO:0000313" key="3">
    <source>
        <dbReference type="Proteomes" id="UP000194012"/>
    </source>
</evidence>
<name>A0A1X6YBX7_9RHOB</name>
<sequence length="165" mass="16828">MRNSVVIFGLGLVLGGCAQVERVFAPKADVPPAESVVTEPQSAPTASTRPPANAPQTAAAFDTTTPQERAEAVAVAAKPGARDLGVTIASLGAPTEPGFWLKTPLVSAAAKGRVDYPANGKSVAVDLIPLDGPEGAGSRMSLAAFRLLEAPLTGLPEVRVHLLAE</sequence>
<evidence type="ECO:0000256" key="1">
    <source>
        <dbReference type="SAM" id="MobiDB-lite"/>
    </source>
</evidence>
<protein>
    <recommendedName>
        <fullName evidence="4">D-galactarate dehydratase</fullName>
    </recommendedName>
</protein>